<dbReference type="AlphaFoldDB" id="A0A1Y2I068"/>
<dbReference type="STRING" id="765915.A0A1Y2I068"/>
<comment type="similarity">
    <text evidence="1">Belongs to the DEAD box helicase family. DEAH subfamily.</text>
</comment>
<keyword evidence="4" id="KW-0378">Hydrolase</keyword>
<dbReference type="InterPro" id="IPR001650">
    <property type="entry name" value="Helicase_C-like"/>
</dbReference>
<organism evidence="10 11">
    <name type="scientific">Catenaria anguillulae PL171</name>
    <dbReference type="NCBI Taxonomy" id="765915"/>
    <lineage>
        <taxon>Eukaryota</taxon>
        <taxon>Fungi</taxon>
        <taxon>Fungi incertae sedis</taxon>
        <taxon>Blastocladiomycota</taxon>
        <taxon>Blastocladiomycetes</taxon>
        <taxon>Blastocladiales</taxon>
        <taxon>Catenariaceae</taxon>
        <taxon>Catenaria</taxon>
    </lineage>
</organism>
<evidence type="ECO:0000256" key="3">
    <source>
        <dbReference type="ARBA" id="ARBA00022741"/>
    </source>
</evidence>
<evidence type="ECO:0000256" key="4">
    <source>
        <dbReference type="ARBA" id="ARBA00022801"/>
    </source>
</evidence>
<proteinExistence type="inferred from homology"/>
<dbReference type="GO" id="GO:0005524">
    <property type="term" value="F:ATP binding"/>
    <property type="evidence" value="ECO:0007669"/>
    <property type="project" value="UniProtKB-KW"/>
</dbReference>
<evidence type="ECO:0000256" key="7">
    <source>
        <dbReference type="ARBA" id="ARBA00047984"/>
    </source>
</evidence>
<dbReference type="Pfam" id="PF04408">
    <property type="entry name" value="WHD_HA2"/>
    <property type="match status" value="1"/>
</dbReference>
<evidence type="ECO:0000256" key="1">
    <source>
        <dbReference type="ARBA" id="ARBA00008792"/>
    </source>
</evidence>
<dbReference type="InterPro" id="IPR014001">
    <property type="entry name" value="Helicase_ATP-bd"/>
</dbReference>
<feature type="domain" description="Helicase ATP-binding" evidence="8">
    <location>
        <begin position="57"/>
        <end position="222"/>
    </location>
</feature>
<dbReference type="Pfam" id="PF00271">
    <property type="entry name" value="Helicase_C"/>
    <property type="match status" value="1"/>
</dbReference>
<evidence type="ECO:0000259" key="9">
    <source>
        <dbReference type="PROSITE" id="PS51194"/>
    </source>
</evidence>
<dbReference type="Pfam" id="PF07717">
    <property type="entry name" value="OB_NTP_bind"/>
    <property type="match status" value="1"/>
</dbReference>
<evidence type="ECO:0000256" key="2">
    <source>
        <dbReference type="ARBA" id="ARBA00012552"/>
    </source>
</evidence>
<dbReference type="Pfam" id="PF00270">
    <property type="entry name" value="DEAD"/>
    <property type="match status" value="1"/>
</dbReference>
<dbReference type="Proteomes" id="UP000193411">
    <property type="component" value="Unassembled WGS sequence"/>
</dbReference>
<name>A0A1Y2I068_9FUNG</name>
<dbReference type="SMART" id="SM00847">
    <property type="entry name" value="HA2"/>
    <property type="match status" value="1"/>
</dbReference>
<dbReference type="GO" id="GO:0003723">
    <property type="term" value="F:RNA binding"/>
    <property type="evidence" value="ECO:0007669"/>
    <property type="project" value="TreeGrafter"/>
</dbReference>
<keyword evidence="11" id="KW-1185">Reference proteome</keyword>
<dbReference type="GO" id="GO:0016787">
    <property type="term" value="F:hydrolase activity"/>
    <property type="evidence" value="ECO:0007669"/>
    <property type="project" value="UniProtKB-KW"/>
</dbReference>
<dbReference type="PANTHER" id="PTHR18934:SF136">
    <property type="entry name" value="ATP-DEPENDENT RNA HELICASE DHX35-RELATED"/>
    <property type="match status" value="1"/>
</dbReference>
<dbReference type="EMBL" id="MCFL01000007">
    <property type="protein sequence ID" value="ORZ38802.1"/>
    <property type="molecule type" value="Genomic_DNA"/>
</dbReference>
<dbReference type="FunFam" id="3.40.50.300:FF:000578">
    <property type="entry name" value="probable ATP-dependent RNA helicase DHX35"/>
    <property type="match status" value="1"/>
</dbReference>
<keyword evidence="5" id="KW-0347">Helicase</keyword>
<dbReference type="InterPro" id="IPR027417">
    <property type="entry name" value="P-loop_NTPase"/>
</dbReference>
<comment type="caution">
    <text evidence="10">The sequence shown here is derived from an EMBL/GenBank/DDBJ whole genome shotgun (WGS) entry which is preliminary data.</text>
</comment>
<dbReference type="SUPFAM" id="SSF52540">
    <property type="entry name" value="P-loop containing nucleoside triphosphate hydrolases"/>
    <property type="match status" value="1"/>
</dbReference>
<dbReference type="InterPro" id="IPR007502">
    <property type="entry name" value="Helicase-assoc_dom"/>
</dbReference>
<dbReference type="OrthoDB" id="10253254at2759"/>
<gene>
    <name evidence="10" type="ORF">BCR44DRAFT_1496895</name>
</gene>
<dbReference type="InterPro" id="IPR048333">
    <property type="entry name" value="HA2_WH"/>
</dbReference>
<comment type="catalytic activity">
    <reaction evidence="7">
        <text>ATP + H2O = ADP + phosphate + H(+)</text>
        <dbReference type="Rhea" id="RHEA:13065"/>
        <dbReference type="ChEBI" id="CHEBI:15377"/>
        <dbReference type="ChEBI" id="CHEBI:15378"/>
        <dbReference type="ChEBI" id="CHEBI:30616"/>
        <dbReference type="ChEBI" id="CHEBI:43474"/>
        <dbReference type="ChEBI" id="CHEBI:456216"/>
        <dbReference type="EC" id="3.6.4.13"/>
    </reaction>
</comment>
<reference evidence="10 11" key="1">
    <citation type="submission" date="2016-07" db="EMBL/GenBank/DDBJ databases">
        <title>Pervasive Adenine N6-methylation of Active Genes in Fungi.</title>
        <authorList>
            <consortium name="DOE Joint Genome Institute"/>
            <person name="Mondo S.J."/>
            <person name="Dannebaum R.O."/>
            <person name="Kuo R.C."/>
            <person name="Labutti K."/>
            <person name="Haridas S."/>
            <person name="Kuo A."/>
            <person name="Salamov A."/>
            <person name="Ahrendt S.R."/>
            <person name="Lipzen A."/>
            <person name="Sullivan W."/>
            <person name="Andreopoulos W.B."/>
            <person name="Clum A."/>
            <person name="Lindquist E."/>
            <person name="Daum C."/>
            <person name="Ramamoorthy G.K."/>
            <person name="Gryganskyi A."/>
            <person name="Culley D."/>
            <person name="Magnuson J.K."/>
            <person name="James T.Y."/>
            <person name="O'Malley M.A."/>
            <person name="Stajich J.E."/>
            <person name="Spatafora J.W."/>
            <person name="Visel A."/>
            <person name="Grigoriev I.V."/>
        </authorList>
    </citation>
    <scope>NUCLEOTIDE SEQUENCE [LARGE SCALE GENOMIC DNA]</scope>
    <source>
        <strain evidence="10 11">PL171</strain>
    </source>
</reference>
<dbReference type="EC" id="3.6.4.13" evidence="2"/>
<dbReference type="Gene3D" id="1.20.120.1080">
    <property type="match status" value="1"/>
</dbReference>
<evidence type="ECO:0000256" key="5">
    <source>
        <dbReference type="ARBA" id="ARBA00022806"/>
    </source>
</evidence>
<dbReference type="InterPro" id="IPR011709">
    <property type="entry name" value="DEAD-box_helicase_OB_fold"/>
</dbReference>
<dbReference type="GO" id="GO:0003724">
    <property type="term" value="F:RNA helicase activity"/>
    <property type="evidence" value="ECO:0007669"/>
    <property type="project" value="UniProtKB-EC"/>
</dbReference>
<dbReference type="SMART" id="SM00487">
    <property type="entry name" value="DEXDc"/>
    <property type="match status" value="1"/>
</dbReference>
<dbReference type="GO" id="GO:0071013">
    <property type="term" value="C:catalytic step 2 spliceosome"/>
    <property type="evidence" value="ECO:0007669"/>
    <property type="project" value="TreeGrafter"/>
</dbReference>
<feature type="domain" description="Helicase C-terminal" evidence="9">
    <location>
        <begin position="237"/>
        <end position="401"/>
    </location>
</feature>
<keyword evidence="3" id="KW-0547">Nucleotide-binding</keyword>
<dbReference type="PANTHER" id="PTHR18934">
    <property type="entry name" value="ATP-DEPENDENT RNA HELICASE"/>
    <property type="match status" value="1"/>
</dbReference>
<accession>A0A1Y2I068</accession>
<protein>
    <recommendedName>
        <fullName evidence="2">RNA helicase</fullName>
        <ecNumber evidence="2">3.6.4.13</ecNumber>
    </recommendedName>
</protein>
<dbReference type="CDD" id="cd18791">
    <property type="entry name" value="SF2_C_RHA"/>
    <property type="match status" value="1"/>
</dbReference>
<sequence>MEYSSRTQPIDAGTDTDAGLAEALLRGRSQWQDAGADDPPSRQRLRLPIVNYRESILYAVETFPVVILVGQTGTGKSTQIPQYLHEAGWTANGRMIGVTQPRRIAATTIAQRVAEEMEVRLGDTVGYAIRFEDRVDPARTRIKYMTDGMLFREIMMDPLLTRYNVVMIDEAHERSVYSDLVLGLLKLILMHRKDLRIIVSSATLDADFFLAYFSNTEPKGKVFPLDIHYLKQPCDDYVEQSIRTVLEIHQQEPPGDVLVFLTGRDEIDTVAMQLRNRSKSSSLQDQQLIFSPTPRTARKVVVATNIAEASLTVPDITYVIDCGFVKQRHFHPISGHDALVIVPTSQAAADQRAGRAGRHRAGKVYRLYPHAVREGGMPKTTEPELARSSLLAPILQLKAMGIKHVGAFPFPTTPQPERFAKSLEMLMLVGAVDDRGELTELGTRVAELPLEPLLAVALLKSHEFGCVKEMLAIVAMLSVENVFSSAKGHDPANFKQVEFAVEEGDHLTYLNAYFAFEAANRQSAWCHKHKLNFSTLTQAAKIRTQLTKFLAKYNIPPTLSCNGNTDTIRKCLVSAFFAQAAAAQPDGTYRLLRDGSMAWIHPMSALFERAPPYVVFHGIVETDRVFLREVTAVEHGWLKDAAPSYYDYKSIRH</sequence>
<dbReference type="PROSITE" id="PS51192">
    <property type="entry name" value="HELICASE_ATP_BIND_1"/>
    <property type="match status" value="1"/>
</dbReference>
<evidence type="ECO:0000313" key="11">
    <source>
        <dbReference type="Proteomes" id="UP000193411"/>
    </source>
</evidence>
<dbReference type="InterPro" id="IPR011545">
    <property type="entry name" value="DEAD/DEAH_box_helicase_dom"/>
</dbReference>
<evidence type="ECO:0000259" key="8">
    <source>
        <dbReference type="PROSITE" id="PS51192"/>
    </source>
</evidence>
<dbReference type="PROSITE" id="PS51194">
    <property type="entry name" value="HELICASE_CTER"/>
    <property type="match status" value="1"/>
</dbReference>
<evidence type="ECO:0000313" key="10">
    <source>
        <dbReference type="EMBL" id="ORZ38802.1"/>
    </source>
</evidence>
<dbReference type="SMART" id="SM00490">
    <property type="entry name" value="HELICc"/>
    <property type="match status" value="1"/>
</dbReference>
<keyword evidence="6" id="KW-0067">ATP-binding</keyword>
<dbReference type="Gene3D" id="3.40.50.300">
    <property type="entry name" value="P-loop containing nucleotide triphosphate hydrolases"/>
    <property type="match status" value="2"/>
</dbReference>
<dbReference type="Pfam" id="PF21010">
    <property type="entry name" value="HA2_C"/>
    <property type="match status" value="1"/>
</dbReference>
<evidence type="ECO:0000256" key="6">
    <source>
        <dbReference type="ARBA" id="ARBA00022840"/>
    </source>
</evidence>